<accession>A0A0B6Y2E3</accession>
<organism evidence="2">
    <name type="scientific">Arion vulgaris</name>
    <dbReference type="NCBI Taxonomy" id="1028688"/>
    <lineage>
        <taxon>Eukaryota</taxon>
        <taxon>Metazoa</taxon>
        <taxon>Spiralia</taxon>
        <taxon>Lophotrochozoa</taxon>
        <taxon>Mollusca</taxon>
        <taxon>Gastropoda</taxon>
        <taxon>Heterobranchia</taxon>
        <taxon>Euthyneura</taxon>
        <taxon>Panpulmonata</taxon>
        <taxon>Eupulmonata</taxon>
        <taxon>Stylommatophora</taxon>
        <taxon>Helicina</taxon>
        <taxon>Arionoidea</taxon>
        <taxon>Arionidae</taxon>
        <taxon>Arion</taxon>
    </lineage>
</organism>
<protein>
    <submittedName>
        <fullName evidence="2">Uncharacterized protein</fullName>
    </submittedName>
</protein>
<evidence type="ECO:0000256" key="1">
    <source>
        <dbReference type="SAM" id="MobiDB-lite"/>
    </source>
</evidence>
<evidence type="ECO:0000313" key="2">
    <source>
        <dbReference type="EMBL" id="CEK50309.1"/>
    </source>
</evidence>
<name>A0A0B6Y2E3_9EUPU</name>
<dbReference type="EMBL" id="HACG01003444">
    <property type="protein sequence ID" value="CEK50309.1"/>
    <property type="molecule type" value="Transcribed_RNA"/>
</dbReference>
<reference evidence="2" key="1">
    <citation type="submission" date="2014-12" db="EMBL/GenBank/DDBJ databases">
        <title>Insight into the proteome of Arion vulgaris.</title>
        <authorList>
            <person name="Aradska J."/>
            <person name="Bulat T."/>
            <person name="Smidak R."/>
            <person name="Sarate P."/>
            <person name="Gangsoo J."/>
            <person name="Sialana F."/>
            <person name="Bilban M."/>
            <person name="Lubec G."/>
        </authorList>
    </citation>
    <scope>NUCLEOTIDE SEQUENCE</scope>
    <source>
        <tissue evidence="2">Skin</tissue>
    </source>
</reference>
<feature type="region of interest" description="Disordered" evidence="1">
    <location>
        <begin position="1"/>
        <end position="21"/>
    </location>
</feature>
<sequence>SYLMMERNEKTQSNKSPCDVLKHQQPLLQRPEHIMYAACYIHASQQTSTVTMDHTTCCEHCKRQDEESI</sequence>
<proteinExistence type="predicted"/>
<gene>
    <name evidence="2" type="primary">ORF10392</name>
</gene>
<feature type="compositionally biased region" description="Basic and acidic residues" evidence="1">
    <location>
        <begin position="1"/>
        <end position="12"/>
    </location>
</feature>
<feature type="non-terminal residue" evidence="2">
    <location>
        <position position="1"/>
    </location>
</feature>
<dbReference type="AlphaFoldDB" id="A0A0B6Y2E3"/>